<accession>A0A329MLK1</accession>
<protein>
    <submittedName>
        <fullName evidence="1">Uncharacterized protein</fullName>
    </submittedName>
</protein>
<proteinExistence type="predicted"/>
<evidence type="ECO:0000313" key="2">
    <source>
        <dbReference type="Proteomes" id="UP000250369"/>
    </source>
</evidence>
<dbReference type="AlphaFoldDB" id="A0A329MLK1"/>
<organism evidence="1 2">
    <name type="scientific">Paenibacillus contaminans</name>
    <dbReference type="NCBI Taxonomy" id="450362"/>
    <lineage>
        <taxon>Bacteria</taxon>
        <taxon>Bacillati</taxon>
        <taxon>Bacillota</taxon>
        <taxon>Bacilli</taxon>
        <taxon>Bacillales</taxon>
        <taxon>Paenibacillaceae</taxon>
        <taxon>Paenibacillus</taxon>
    </lineage>
</organism>
<dbReference type="Proteomes" id="UP000250369">
    <property type="component" value="Unassembled WGS sequence"/>
</dbReference>
<dbReference type="EMBL" id="QMFB01000011">
    <property type="protein sequence ID" value="RAV19593.1"/>
    <property type="molecule type" value="Genomic_DNA"/>
</dbReference>
<sequence>MKGKRQEKEASDNLLRLLFFLRQFKNTLLFSKPQTRPVRSVKGKIKPNVRIPKMKPLSNTSPFIGFDSRRVTEQRTRESRALRRIVILKANINGKRRRQRRRLAILVALFFNPAANNC</sequence>
<reference evidence="1 2" key="1">
    <citation type="journal article" date="2009" name="Int. J. Syst. Evol. Microbiol.">
        <title>Paenibacillus contaminans sp. nov., isolated from a contaminated laboratory plate.</title>
        <authorList>
            <person name="Chou J.H."/>
            <person name="Lee J.H."/>
            <person name="Lin M.C."/>
            <person name="Chang P.S."/>
            <person name="Arun A.B."/>
            <person name="Young C.C."/>
            <person name="Chen W.M."/>
        </authorList>
    </citation>
    <scope>NUCLEOTIDE SEQUENCE [LARGE SCALE GENOMIC DNA]</scope>
    <source>
        <strain evidence="1 2">CKOBP-6</strain>
    </source>
</reference>
<gene>
    <name evidence="1" type="ORF">DQG23_19195</name>
</gene>
<evidence type="ECO:0000313" key="1">
    <source>
        <dbReference type="EMBL" id="RAV19593.1"/>
    </source>
</evidence>
<comment type="caution">
    <text evidence="1">The sequence shown here is derived from an EMBL/GenBank/DDBJ whole genome shotgun (WGS) entry which is preliminary data.</text>
</comment>
<keyword evidence="2" id="KW-1185">Reference proteome</keyword>
<name>A0A329MLK1_9BACL</name>